<protein>
    <submittedName>
        <fullName evidence="1">Uncharacterized protein</fullName>
    </submittedName>
</protein>
<proteinExistence type="predicted"/>
<reference evidence="1 2" key="1">
    <citation type="submission" date="2020-02" db="EMBL/GenBank/DDBJ databases">
        <title>Draft genome sequence of Haematococcus lacustris strain NIES-144.</title>
        <authorList>
            <person name="Morimoto D."/>
            <person name="Nakagawa S."/>
            <person name="Yoshida T."/>
            <person name="Sawayama S."/>
        </authorList>
    </citation>
    <scope>NUCLEOTIDE SEQUENCE [LARGE SCALE GENOMIC DNA]</scope>
    <source>
        <strain evidence="1 2">NIES-144</strain>
    </source>
</reference>
<organism evidence="1 2">
    <name type="scientific">Haematococcus lacustris</name>
    <name type="common">Green alga</name>
    <name type="synonym">Haematococcus pluvialis</name>
    <dbReference type="NCBI Taxonomy" id="44745"/>
    <lineage>
        <taxon>Eukaryota</taxon>
        <taxon>Viridiplantae</taxon>
        <taxon>Chlorophyta</taxon>
        <taxon>core chlorophytes</taxon>
        <taxon>Chlorophyceae</taxon>
        <taxon>CS clade</taxon>
        <taxon>Chlamydomonadales</taxon>
        <taxon>Haematococcaceae</taxon>
        <taxon>Haematococcus</taxon>
    </lineage>
</organism>
<keyword evidence="2" id="KW-1185">Reference proteome</keyword>
<evidence type="ECO:0000313" key="1">
    <source>
        <dbReference type="EMBL" id="GFH25361.1"/>
    </source>
</evidence>
<dbReference type="EMBL" id="BLLF01002793">
    <property type="protein sequence ID" value="GFH25361.1"/>
    <property type="molecule type" value="Genomic_DNA"/>
</dbReference>
<name>A0A699ZSQ2_HAELA</name>
<dbReference type="Proteomes" id="UP000485058">
    <property type="component" value="Unassembled WGS sequence"/>
</dbReference>
<sequence>MDRDQGRLCSIGINLAWRCVRAGSSMFIIIDDDDGWLILRRSQLPGNPPPCDMKPVSPRPLSQRRSKNYLALSGAQCLPKDRHFNSCDFAPCEARRISTLRHTVVSGTCNAQQQSEPLLLRGRSCGKTWVHTWLSSLGTLQLGHQLQQTWQLHVPATTMLQQLQEGLHWGIGDGAGKDGRRGYWEMGGVDEVGRWWVKLCWWWPRGGVVSQAHSAPRAPVAISMCTL</sequence>
<accession>A0A699ZSQ2</accession>
<comment type="caution">
    <text evidence="1">The sequence shown here is derived from an EMBL/GenBank/DDBJ whole genome shotgun (WGS) entry which is preliminary data.</text>
</comment>
<gene>
    <name evidence="1" type="ORF">HaLaN_23307</name>
</gene>
<dbReference type="AlphaFoldDB" id="A0A699ZSQ2"/>
<evidence type="ECO:0000313" key="2">
    <source>
        <dbReference type="Proteomes" id="UP000485058"/>
    </source>
</evidence>